<keyword evidence="7" id="KW-1185">Reference proteome</keyword>
<dbReference type="InterPro" id="IPR038722">
    <property type="entry name" value="Ner_HTH_dom"/>
</dbReference>
<dbReference type="InterPro" id="IPR010982">
    <property type="entry name" value="Lambda_DNA-bd_dom_sf"/>
</dbReference>
<sequence length="101" mass="11003">MAQKPQGMHPEDIKAALRKRFGSMAAFSVLIGRDERAVSKTISASGYSAPVEKEIAKVLCKEPRLIWPDRYHANGTPVSQSLGRIVTVRRDDGLRANGVAA</sequence>
<name>A0ABX0KA46_9PROT</name>
<evidence type="ECO:0000256" key="1">
    <source>
        <dbReference type="ARBA" id="ARBA00006157"/>
    </source>
</evidence>
<keyword evidence="4" id="KW-0804">Transcription</keyword>
<dbReference type="EMBL" id="WOSW01000025">
    <property type="protein sequence ID" value="NHO33292.1"/>
    <property type="molecule type" value="Genomic_DNA"/>
</dbReference>
<accession>A0ABX0KA46</accession>
<proteinExistence type="inferred from homology"/>
<comment type="similarity">
    <text evidence="1">Belongs to the ner transcriptional regulatory family.</text>
</comment>
<evidence type="ECO:0000259" key="5">
    <source>
        <dbReference type="Pfam" id="PF13693"/>
    </source>
</evidence>
<evidence type="ECO:0000256" key="4">
    <source>
        <dbReference type="ARBA" id="ARBA00023163"/>
    </source>
</evidence>
<comment type="caution">
    <text evidence="6">The sequence shown here is derived from an EMBL/GenBank/DDBJ whole genome shotgun (WGS) entry which is preliminary data.</text>
</comment>
<keyword evidence="3" id="KW-0238">DNA-binding</keyword>
<feature type="domain" description="Ner winged helix-turn-helix DNA-binding" evidence="5">
    <location>
        <begin position="8"/>
        <end position="80"/>
    </location>
</feature>
<evidence type="ECO:0000256" key="2">
    <source>
        <dbReference type="ARBA" id="ARBA00023015"/>
    </source>
</evidence>
<dbReference type="RefSeq" id="WP_173577815.1">
    <property type="nucleotide sequence ID" value="NZ_WOSW01000025.1"/>
</dbReference>
<reference evidence="6 7" key="1">
    <citation type="journal article" date="2020" name="Int. J. Syst. Evol. Microbiol.">
        <title>Novel acetic acid bacteria from cider fermentations: Acetobacter conturbans sp. nov. and Acetobacter fallax sp. nov.</title>
        <authorList>
            <person name="Sombolestani A.S."/>
            <person name="Cleenwerck I."/>
            <person name="Cnockaert M."/>
            <person name="Borremans W."/>
            <person name="Wieme A.D."/>
            <person name="De Vuyst L."/>
            <person name="Vandamme P."/>
        </authorList>
    </citation>
    <scope>NUCLEOTIDE SEQUENCE [LARGE SCALE GENOMIC DNA]</scope>
    <source>
        <strain evidence="6 7">LMG 1637</strain>
    </source>
</reference>
<dbReference type="SUPFAM" id="SSF47413">
    <property type="entry name" value="lambda repressor-like DNA-binding domains"/>
    <property type="match status" value="1"/>
</dbReference>
<gene>
    <name evidence="6" type="ORF">GOB84_12105</name>
</gene>
<dbReference type="Proteomes" id="UP000615326">
    <property type="component" value="Unassembled WGS sequence"/>
</dbReference>
<protein>
    <submittedName>
        <fullName evidence="6">Transcriptional regulator</fullName>
    </submittedName>
</protein>
<dbReference type="Pfam" id="PF13693">
    <property type="entry name" value="HTH_35"/>
    <property type="match status" value="1"/>
</dbReference>
<keyword evidence="2" id="KW-0805">Transcription regulation</keyword>
<evidence type="ECO:0000313" key="6">
    <source>
        <dbReference type="EMBL" id="NHO33292.1"/>
    </source>
</evidence>
<evidence type="ECO:0000256" key="3">
    <source>
        <dbReference type="ARBA" id="ARBA00023125"/>
    </source>
</evidence>
<evidence type="ECO:0000313" key="7">
    <source>
        <dbReference type="Proteomes" id="UP000615326"/>
    </source>
</evidence>
<dbReference type="Gene3D" id="1.10.260.40">
    <property type="entry name" value="lambda repressor-like DNA-binding domains"/>
    <property type="match status" value="1"/>
</dbReference>
<organism evidence="6 7">
    <name type="scientific">Acetobacter fallax</name>
    <dbReference type="NCBI Taxonomy" id="1737473"/>
    <lineage>
        <taxon>Bacteria</taxon>
        <taxon>Pseudomonadati</taxon>
        <taxon>Pseudomonadota</taxon>
        <taxon>Alphaproteobacteria</taxon>
        <taxon>Acetobacterales</taxon>
        <taxon>Acetobacteraceae</taxon>
        <taxon>Acetobacter</taxon>
    </lineage>
</organism>